<accession>A0A2T1NNK3</accession>
<organism evidence="1 2">
    <name type="scientific">Mesoflavibacter zeaxanthinifaciens subsp. sabulilitoris</name>
    <dbReference type="NCBI Taxonomy" id="1520893"/>
    <lineage>
        <taxon>Bacteria</taxon>
        <taxon>Pseudomonadati</taxon>
        <taxon>Bacteroidota</taxon>
        <taxon>Flavobacteriia</taxon>
        <taxon>Flavobacteriales</taxon>
        <taxon>Flavobacteriaceae</taxon>
        <taxon>Mesoflavibacter</taxon>
    </lineage>
</organism>
<sequence>MERTLNFHIFRYHLNPLSNDSQQIELFPNEKKTPEELKERKNEFFSETLHDLDFYKDERNPLKLEHSENEYFLIKLAQRKTTRIVQDFEDFEITNEPFVYIIINNNPEVQKIAISENTEAFTEPKVVKNILEKLFNKGLKKYGLGVSVEELFKKESFWKFVQAHRQEIKLIDFKYIRPNMANISKSLPEDFRNFTDNVNSKESHIVLKAPENGILENIDKKNEAINGLVEYTSEGAGDIKLKIKGVKKRYSTKENPVTIKISEAQIEGPAEQVIKVYQSIVSE</sequence>
<comment type="caution">
    <text evidence="1">The sequence shown here is derived from an EMBL/GenBank/DDBJ whole genome shotgun (WGS) entry which is preliminary data.</text>
</comment>
<dbReference type="EMBL" id="PXOT01000011">
    <property type="protein sequence ID" value="PSG94461.1"/>
    <property type="molecule type" value="Genomic_DNA"/>
</dbReference>
<reference evidence="1 2" key="1">
    <citation type="submission" date="2018-03" db="EMBL/GenBank/DDBJ databases">
        <title>Mesoflavibacter sp. HG37 and Mesoflavibacter sp. HG96 sp.nov., two marine bacteria isolated from seawater of Western Pacific Ocean.</title>
        <authorList>
            <person name="Cheng H."/>
            <person name="Wu Y.-H."/>
            <person name="Guo L.-L."/>
            <person name="Xu X.-W."/>
        </authorList>
    </citation>
    <scope>NUCLEOTIDE SEQUENCE [LARGE SCALE GENOMIC DNA]</scope>
    <source>
        <strain evidence="1 2">KCTC 42117</strain>
    </source>
</reference>
<evidence type="ECO:0008006" key="3">
    <source>
        <dbReference type="Google" id="ProtNLM"/>
    </source>
</evidence>
<dbReference type="RefSeq" id="WP_106676355.1">
    <property type="nucleotide sequence ID" value="NZ_JACHWV010000011.1"/>
</dbReference>
<keyword evidence="2" id="KW-1185">Reference proteome</keyword>
<name>A0A2T1NNK3_9FLAO</name>
<proteinExistence type="predicted"/>
<protein>
    <recommendedName>
        <fullName evidence="3">DUF4747 family protein</fullName>
    </recommendedName>
</protein>
<evidence type="ECO:0000313" key="2">
    <source>
        <dbReference type="Proteomes" id="UP000238430"/>
    </source>
</evidence>
<dbReference type="AlphaFoldDB" id="A0A2T1NNK3"/>
<dbReference type="Proteomes" id="UP000238430">
    <property type="component" value="Unassembled WGS sequence"/>
</dbReference>
<evidence type="ECO:0000313" key="1">
    <source>
        <dbReference type="EMBL" id="PSG94461.1"/>
    </source>
</evidence>
<gene>
    <name evidence="1" type="ORF">C7H61_00955</name>
</gene>
<dbReference type="OrthoDB" id="6945224at2"/>